<comment type="function">
    <text evidence="6 7">Catalyzes the conversion of (8S)-3',8-cyclo-7,8-dihydroguanosine 5'-triphosphate to cyclic pyranopterin monophosphate (cPMP).</text>
</comment>
<dbReference type="InterPro" id="IPR047594">
    <property type="entry name" value="MoaC_bact/euk"/>
</dbReference>
<reference evidence="11" key="1">
    <citation type="submission" date="2006-12" db="EMBL/GenBank/DDBJ databases">
        <title>Complete sequence of Halorhodospira halophila SL1.</title>
        <authorList>
            <consortium name="US DOE Joint Genome Institute"/>
            <person name="Copeland A."/>
            <person name="Lucas S."/>
            <person name="Lapidus A."/>
            <person name="Barry K."/>
            <person name="Detter J.C."/>
            <person name="Glavina del Rio T."/>
            <person name="Hammon N."/>
            <person name="Israni S."/>
            <person name="Dalin E."/>
            <person name="Tice H."/>
            <person name="Pitluck S."/>
            <person name="Saunders E."/>
            <person name="Brettin T."/>
            <person name="Bruce D."/>
            <person name="Han C."/>
            <person name="Tapia R."/>
            <person name="Schmutz J."/>
            <person name="Larimer F."/>
            <person name="Land M."/>
            <person name="Hauser L."/>
            <person name="Kyrpides N."/>
            <person name="Mikhailova N."/>
            <person name="Hoff W."/>
            <person name="Richardson P."/>
        </authorList>
    </citation>
    <scope>NUCLEOTIDE SEQUENCE [LARGE SCALE GENOMIC DNA]</scope>
    <source>
        <strain evidence="11">DSM 244 / SL1</strain>
    </source>
</reference>
<dbReference type="EC" id="4.6.1.17" evidence="3 7"/>
<dbReference type="RefSeq" id="WP_011814063.1">
    <property type="nucleotide sequence ID" value="NC_008789.1"/>
</dbReference>
<dbReference type="CDD" id="cd01420">
    <property type="entry name" value="MoaC_PE"/>
    <property type="match status" value="1"/>
</dbReference>
<evidence type="ECO:0000256" key="6">
    <source>
        <dbReference type="ARBA" id="ARBA00055087"/>
    </source>
</evidence>
<dbReference type="Proteomes" id="UP000000647">
    <property type="component" value="Chromosome"/>
</dbReference>
<dbReference type="AlphaFoldDB" id="A1WWH8"/>
<gene>
    <name evidence="7" type="primary">moaC</name>
    <name evidence="10" type="ordered locus">Hhal_1265</name>
</gene>
<evidence type="ECO:0000313" key="11">
    <source>
        <dbReference type="Proteomes" id="UP000000647"/>
    </source>
</evidence>
<dbReference type="Pfam" id="PF01967">
    <property type="entry name" value="MoaC"/>
    <property type="match status" value="1"/>
</dbReference>
<evidence type="ECO:0000256" key="8">
    <source>
        <dbReference type="SAM" id="MobiDB-lite"/>
    </source>
</evidence>
<dbReference type="InterPro" id="IPR036522">
    <property type="entry name" value="MoaC_sf"/>
</dbReference>
<dbReference type="PANTHER" id="PTHR22960">
    <property type="entry name" value="MOLYBDOPTERIN COFACTOR SYNTHESIS PROTEIN A"/>
    <property type="match status" value="1"/>
</dbReference>
<comment type="subunit">
    <text evidence="7">Homohexamer; trimer of dimers.</text>
</comment>
<evidence type="ECO:0000259" key="9">
    <source>
        <dbReference type="Pfam" id="PF01967"/>
    </source>
</evidence>
<dbReference type="Gene3D" id="3.30.70.640">
    <property type="entry name" value="Molybdopterin cofactor biosynthesis C (MoaC) domain"/>
    <property type="match status" value="1"/>
</dbReference>
<keyword evidence="4 7" id="KW-0501">Molybdenum cofactor biosynthesis</keyword>
<dbReference type="NCBIfam" id="TIGR00581">
    <property type="entry name" value="moaC"/>
    <property type="match status" value="1"/>
</dbReference>
<dbReference type="HOGENOM" id="CLU_074693_1_1_6"/>
<comment type="pathway">
    <text evidence="2 7">Cofactor biosynthesis; molybdopterin biosynthesis.</text>
</comment>
<organism evidence="10 11">
    <name type="scientific">Halorhodospira halophila (strain DSM 244 / SL1)</name>
    <name type="common">Ectothiorhodospira halophila (strain DSM 244 / SL1)</name>
    <dbReference type="NCBI Taxonomy" id="349124"/>
    <lineage>
        <taxon>Bacteria</taxon>
        <taxon>Pseudomonadati</taxon>
        <taxon>Pseudomonadota</taxon>
        <taxon>Gammaproteobacteria</taxon>
        <taxon>Chromatiales</taxon>
        <taxon>Ectothiorhodospiraceae</taxon>
        <taxon>Halorhodospira</taxon>
    </lineage>
</organism>
<evidence type="ECO:0000256" key="3">
    <source>
        <dbReference type="ARBA" id="ARBA00012575"/>
    </source>
</evidence>
<keyword evidence="10" id="KW-0378">Hydrolase</keyword>
<dbReference type="STRING" id="349124.Hhal_1265"/>
<evidence type="ECO:0000313" key="10">
    <source>
        <dbReference type="EMBL" id="ABM62040.1"/>
    </source>
</evidence>
<accession>A1WWH8</accession>
<proteinExistence type="inferred from homology"/>
<dbReference type="GO" id="GO:0006777">
    <property type="term" value="P:Mo-molybdopterin cofactor biosynthetic process"/>
    <property type="evidence" value="ECO:0007669"/>
    <property type="project" value="UniProtKB-UniRule"/>
</dbReference>
<evidence type="ECO:0000256" key="4">
    <source>
        <dbReference type="ARBA" id="ARBA00023150"/>
    </source>
</evidence>
<feature type="binding site" evidence="7">
    <location>
        <begin position="86"/>
        <end position="88"/>
    </location>
    <ligand>
        <name>substrate</name>
    </ligand>
</feature>
<dbReference type="HAMAP" id="MF_01224_B">
    <property type="entry name" value="MoaC_B"/>
    <property type="match status" value="1"/>
</dbReference>
<dbReference type="KEGG" id="hha:Hhal_1265"/>
<feature type="active site" evidence="7">
    <location>
        <position position="139"/>
    </location>
</feature>
<dbReference type="InterPro" id="IPR023045">
    <property type="entry name" value="MoaC"/>
</dbReference>
<dbReference type="GO" id="GO:0016787">
    <property type="term" value="F:hydrolase activity"/>
    <property type="evidence" value="ECO:0007669"/>
    <property type="project" value="UniProtKB-KW"/>
</dbReference>
<dbReference type="NCBIfam" id="NF006870">
    <property type="entry name" value="PRK09364.1"/>
    <property type="match status" value="1"/>
</dbReference>
<comment type="catalytic activity">
    <reaction evidence="1 7">
        <text>(8S)-3',8-cyclo-7,8-dihydroguanosine 5'-triphosphate = cyclic pyranopterin phosphate + diphosphate</text>
        <dbReference type="Rhea" id="RHEA:49580"/>
        <dbReference type="ChEBI" id="CHEBI:33019"/>
        <dbReference type="ChEBI" id="CHEBI:59648"/>
        <dbReference type="ChEBI" id="CHEBI:131766"/>
        <dbReference type="EC" id="4.6.1.17"/>
    </reaction>
</comment>
<dbReference type="OrthoDB" id="9794429at2"/>
<comment type="similarity">
    <text evidence="7">Belongs to the MoaC family.</text>
</comment>
<dbReference type="SUPFAM" id="SSF55040">
    <property type="entry name" value="Molybdenum cofactor biosynthesis protein C, MoaC"/>
    <property type="match status" value="1"/>
</dbReference>
<dbReference type="GO" id="GO:0061799">
    <property type="term" value="F:cyclic pyranopterin monophosphate synthase activity"/>
    <property type="evidence" value="ECO:0007669"/>
    <property type="project" value="UniProtKB-UniRule"/>
</dbReference>
<name>A1WWH8_HALHL</name>
<keyword evidence="5 7" id="KW-0456">Lyase</keyword>
<reference evidence="10 11" key="2">
    <citation type="journal article" date="2013" name="Stand. Genomic Sci.">
        <title>Complete genome sequence of Halorhodospira halophila SL1.</title>
        <authorList>
            <person name="Challacombe J.F."/>
            <person name="Majid S."/>
            <person name="Deole R."/>
            <person name="Brettin T.S."/>
            <person name="Bruce D."/>
            <person name="Delano S.F."/>
            <person name="Detter J.C."/>
            <person name="Gleasner C.D."/>
            <person name="Han C.S."/>
            <person name="Misra M."/>
            <person name="Reitenga K.G."/>
            <person name="Mikhailova N."/>
            <person name="Woyke T."/>
            <person name="Pitluck S."/>
            <person name="Nolan M."/>
            <person name="Land M.L."/>
            <person name="Saunders E."/>
            <person name="Tapia R."/>
            <person name="Lapidus A."/>
            <person name="Ivanova N."/>
            <person name="Hoff W.D."/>
        </authorList>
    </citation>
    <scope>NUCLEOTIDE SEQUENCE [LARGE SCALE GENOMIC DNA]</scope>
    <source>
        <strain evidence="11">DSM 244 / SL1</strain>
    </source>
</reference>
<protein>
    <recommendedName>
        <fullName evidence="3 7">Cyclic pyranopterin monophosphate synthase</fullName>
        <ecNumber evidence="3 7">4.6.1.17</ecNumber>
    </recommendedName>
    <alternativeName>
        <fullName evidence="7">Molybdenum cofactor biosynthesis protein C</fullName>
    </alternativeName>
</protein>
<evidence type="ECO:0000256" key="1">
    <source>
        <dbReference type="ARBA" id="ARBA00001637"/>
    </source>
</evidence>
<feature type="compositionally biased region" description="Basic and acidic residues" evidence="8">
    <location>
        <begin position="1"/>
        <end position="11"/>
    </location>
</feature>
<dbReference type="eggNOG" id="COG0315">
    <property type="taxonomic scope" value="Bacteria"/>
</dbReference>
<feature type="domain" description="Molybdopterin cofactor biosynthesis C (MoaC)" evidence="9">
    <location>
        <begin position="27"/>
        <end position="161"/>
    </location>
</feature>
<dbReference type="EMBL" id="CP000544">
    <property type="protein sequence ID" value="ABM62040.1"/>
    <property type="molecule type" value="Genomic_DNA"/>
</dbReference>
<keyword evidence="11" id="KW-1185">Reference proteome</keyword>
<dbReference type="InterPro" id="IPR050105">
    <property type="entry name" value="MoCo_biosynth_MoaA/MoaC"/>
</dbReference>
<sequence length="171" mass="18053">MSDESSRDRDPASPLPHLTGSGEAHIVDVGEKPATRRVAVAEGWIRLSEAAFAALQAGELKKGDALGTARIAGLMAAKRTADLVPLCHPVALSHAEVTLTPETATHRVECRVRTETTGPTGVEMEALTAVQTALLTVYDMCKGLDRGMEIGGVRLVHKRGGRSGHWGDDPG</sequence>
<dbReference type="GO" id="GO:0061798">
    <property type="term" value="F:GTP 3',8'-cyclase activity"/>
    <property type="evidence" value="ECO:0007669"/>
    <property type="project" value="TreeGrafter"/>
</dbReference>
<evidence type="ECO:0000256" key="5">
    <source>
        <dbReference type="ARBA" id="ARBA00023239"/>
    </source>
</evidence>
<dbReference type="UniPathway" id="UPA00344"/>
<dbReference type="InterPro" id="IPR002820">
    <property type="entry name" value="Mopterin_CF_biosynth-C_dom"/>
</dbReference>
<dbReference type="PANTHER" id="PTHR22960:SF0">
    <property type="entry name" value="MOLYBDENUM COFACTOR BIOSYNTHESIS PROTEIN 1"/>
    <property type="match status" value="1"/>
</dbReference>
<evidence type="ECO:0000256" key="2">
    <source>
        <dbReference type="ARBA" id="ARBA00005046"/>
    </source>
</evidence>
<feature type="region of interest" description="Disordered" evidence="8">
    <location>
        <begin position="1"/>
        <end position="26"/>
    </location>
</feature>
<feature type="binding site" evidence="7">
    <location>
        <begin position="124"/>
        <end position="125"/>
    </location>
    <ligand>
        <name>substrate</name>
    </ligand>
</feature>
<evidence type="ECO:0000256" key="7">
    <source>
        <dbReference type="HAMAP-Rule" id="MF_01224"/>
    </source>
</evidence>